<protein>
    <recommendedName>
        <fullName evidence="4">Polyprotein</fullName>
    </recommendedName>
</protein>
<name>A0A9J5X1R0_SOLCO</name>
<comment type="caution">
    <text evidence="2">The sequence shown here is derived from an EMBL/GenBank/DDBJ whole genome shotgun (WGS) entry which is preliminary data.</text>
</comment>
<organism evidence="2 3">
    <name type="scientific">Solanum commersonii</name>
    <name type="common">Commerson's wild potato</name>
    <name type="synonym">Commerson's nightshade</name>
    <dbReference type="NCBI Taxonomy" id="4109"/>
    <lineage>
        <taxon>Eukaryota</taxon>
        <taxon>Viridiplantae</taxon>
        <taxon>Streptophyta</taxon>
        <taxon>Embryophyta</taxon>
        <taxon>Tracheophyta</taxon>
        <taxon>Spermatophyta</taxon>
        <taxon>Magnoliopsida</taxon>
        <taxon>eudicotyledons</taxon>
        <taxon>Gunneridae</taxon>
        <taxon>Pentapetalae</taxon>
        <taxon>asterids</taxon>
        <taxon>lamiids</taxon>
        <taxon>Solanales</taxon>
        <taxon>Solanaceae</taxon>
        <taxon>Solanoideae</taxon>
        <taxon>Solaneae</taxon>
        <taxon>Solanum</taxon>
    </lineage>
</organism>
<feature type="compositionally biased region" description="Low complexity" evidence="1">
    <location>
        <begin position="382"/>
        <end position="396"/>
    </location>
</feature>
<feature type="region of interest" description="Disordered" evidence="1">
    <location>
        <begin position="367"/>
        <end position="400"/>
    </location>
</feature>
<reference evidence="2 3" key="1">
    <citation type="submission" date="2020-09" db="EMBL/GenBank/DDBJ databases">
        <title>De no assembly of potato wild relative species, Solanum commersonii.</title>
        <authorList>
            <person name="Cho K."/>
        </authorList>
    </citation>
    <scope>NUCLEOTIDE SEQUENCE [LARGE SCALE GENOMIC DNA]</scope>
    <source>
        <strain evidence="2">LZ3.2</strain>
        <tissue evidence="2">Leaf</tissue>
    </source>
</reference>
<dbReference type="SUPFAM" id="SSF56672">
    <property type="entry name" value="DNA/RNA polymerases"/>
    <property type="match status" value="1"/>
</dbReference>
<dbReference type="PANTHER" id="PTHR33064:SF37">
    <property type="entry name" value="RIBONUCLEASE H"/>
    <property type="match status" value="1"/>
</dbReference>
<evidence type="ECO:0000313" key="2">
    <source>
        <dbReference type="EMBL" id="KAG5581158.1"/>
    </source>
</evidence>
<dbReference type="CDD" id="cd00303">
    <property type="entry name" value="retropepsin_like"/>
    <property type="match status" value="1"/>
</dbReference>
<keyword evidence="3" id="KW-1185">Reference proteome</keyword>
<sequence>MIDSSADVSCIQEGLVPAKYFEKTTHMVKSASGHSLDIKYELSNSHICQNKVCIPHFFFLVKNLLYPPIILGTPFINAIYPFTNINAKRFSATYKNQDISYNFITEPISRDTNALIEMKQKHVDYLQLEICSMNIFDTLKSTKIQEKIKLISEQMAIDICADHPIAFWNRKKHILTLPYEDNFSEENIPTKSRPCQMNTELVEFCKKEIDNLLQKGLIKPFKSPWSCTAFYVNNAVEKKGGKMTPIQRSIEFESKFPDIITDRTQLQWFLGSLNYISLFYKNLSRDLAPLYDMLKNYHKKPWTNSLADLVKTIKKRVKSLPCLTLANASWPKIVETDVSNMEKWSDAQKNNATVAYEMMDPPWVTKARGRGSYTHGRRRSSSSKTSGSSYGSSSSSPTIQRGGMSLVKLIRSSKETTSSIHLDGSVEFQHFSSYNTSENVYNFSKMIIKQIISIEDWGISSMKERQINLNKIPTNFTYWDYINVFSEILYYNNERHKHTWFIKVCAKIFVDPIPNWFLNWWSYHGPTVKFLTDPFLKLYKNWVKVSPDLNDLYHSDNVCYIEQIEQIYFFIEFSIPWIHKWTMEVGFTEEQIPCLYRIYYNNFWDKLMKKDPMTKSLYGQELLDSISQKIQDYGTIPRKGIITDNSVKHIARRISIQDGNNEEMIKEYLDEIRRNLLLNITHYEKSDTSIRSETSDDIADDAQETQPCESVKPVTEDMLSKAEGLLRELKKKDKMSTIE</sequence>
<dbReference type="InterPro" id="IPR043502">
    <property type="entry name" value="DNA/RNA_pol_sf"/>
</dbReference>
<dbReference type="Gene3D" id="3.10.10.10">
    <property type="entry name" value="HIV Type 1 Reverse Transcriptase, subunit A, domain 1"/>
    <property type="match status" value="1"/>
</dbReference>
<evidence type="ECO:0008006" key="4">
    <source>
        <dbReference type="Google" id="ProtNLM"/>
    </source>
</evidence>
<dbReference type="OrthoDB" id="1743486at2759"/>
<dbReference type="EMBL" id="JACXVP010000010">
    <property type="protein sequence ID" value="KAG5581158.1"/>
    <property type="molecule type" value="Genomic_DNA"/>
</dbReference>
<feature type="region of interest" description="Disordered" evidence="1">
    <location>
        <begin position="689"/>
        <end position="715"/>
    </location>
</feature>
<dbReference type="Proteomes" id="UP000824120">
    <property type="component" value="Chromosome 10"/>
</dbReference>
<evidence type="ECO:0000256" key="1">
    <source>
        <dbReference type="SAM" id="MobiDB-lite"/>
    </source>
</evidence>
<dbReference type="InterPro" id="IPR051320">
    <property type="entry name" value="Viral_Replic_Matur_Polypro"/>
</dbReference>
<dbReference type="AlphaFoldDB" id="A0A9J5X1R0"/>
<accession>A0A9J5X1R0</accession>
<proteinExistence type="predicted"/>
<gene>
    <name evidence="2" type="ORF">H5410_051785</name>
</gene>
<dbReference type="PANTHER" id="PTHR33064">
    <property type="entry name" value="POL PROTEIN"/>
    <property type="match status" value="1"/>
</dbReference>
<dbReference type="InterPro" id="IPR043128">
    <property type="entry name" value="Rev_trsase/Diguanyl_cyclase"/>
</dbReference>
<evidence type="ECO:0000313" key="3">
    <source>
        <dbReference type="Proteomes" id="UP000824120"/>
    </source>
</evidence>
<dbReference type="Gene3D" id="3.30.70.270">
    <property type="match status" value="1"/>
</dbReference>